<dbReference type="PRINTS" id="PR01806">
    <property type="entry name" value="VIRFACTRMVIN"/>
</dbReference>
<dbReference type="InterPro" id="IPR004268">
    <property type="entry name" value="MurJ"/>
</dbReference>
<evidence type="ECO:0000256" key="7">
    <source>
        <dbReference type="ARBA" id="ARBA00023136"/>
    </source>
</evidence>
<protein>
    <recommendedName>
        <fullName evidence="8">Probable lipid II flippase MurJ</fullName>
    </recommendedName>
</protein>
<feature type="transmembrane region" description="Helical" evidence="8">
    <location>
        <begin position="481"/>
        <end position="501"/>
    </location>
</feature>
<feature type="transmembrane region" description="Helical" evidence="8">
    <location>
        <begin position="392"/>
        <end position="411"/>
    </location>
</feature>
<evidence type="ECO:0000313" key="10">
    <source>
        <dbReference type="EMBL" id="MBC8596058.1"/>
    </source>
</evidence>
<gene>
    <name evidence="8 10" type="primary">murJ</name>
    <name evidence="10" type="ORF">H8706_04140</name>
</gene>
<feature type="transmembrane region" description="Helical" evidence="8">
    <location>
        <begin position="355"/>
        <end position="372"/>
    </location>
</feature>
<dbReference type="Proteomes" id="UP000647416">
    <property type="component" value="Unassembled WGS sequence"/>
</dbReference>
<comment type="similarity">
    <text evidence="8 9">Belongs to the MurJ/MviN family.</text>
</comment>
<dbReference type="GO" id="GO:0005886">
    <property type="term" value="C:plasma membrane"/>
    <property type="evidence" value="ECO:0007669"/>
    <property type="project" value="UniProtKB-SubCell"/>
</dbReference>
<feature type="transmembrane region" description="Helical" evidence="8">
    <location>
        <begin position="319"/>
        <end position="343"/>
    </location>
</feature>
<dbReference type="AlphaFoldDB" id="A0A926F5D7"/>
<dbReference type="HAMAP" id="MF_02078">
    <property type="entry name" value="MurJ_MviN"/>
    <property type="match status" value="1"/>
</dbReference>
<keyword evidence="4 8" id="KW-0133">Cell shape</keyword>
<comment type="subcellular location">
    <subcellularLocation>
        <location evidence="1 8">Cell membrane</location>
        <topology evidence="1 8">Multi-pass membrane protein</topology>
    </subcellularLocation>
</comment>
<reference evidence="10" key="1">
    <citation type="submission" date="2020-08" db="EMBL/GenBank/DDBJ databases">
        <title>Genome public.</title>
        <authorList>
            <person name="Liu C."/>
            <person name="Sun Q."/>
        </authorList>
    </citation>
    <scope>NUCLEOTIDE SEQUENCE</scope>
    <source>
        <strain evidence="10">NSJ-50</strain>
    </source>
</reference>
<keyword evidence="11" id="KW-1185">Reference proteome</keyword>
<feature type="transmembrane region" description="Helical" evidence="8">
    <location>
        <begin position="12"/>
        <end position="38"/>
    </location>
</feature>
<comment type="pathway">
    <text evidence="8">Cell wall biogenesis; peptidoglycan biosynthesis.</text>
</comment>
<comment type="function">
    <text evidence="8 9">Involved in peptidoglycan biosynthesis. Transports lipid-linked peptidoglycan precursors from the inner to the outer leaflet of the cytoplasmic membrane.</text>
</comment>
<dbReference type="RefSeq" id="WP_262431616.1">
    <property type="nucleotide sequence ID" value="NZ_JACRTE010000003.1"/>
</dbReference>
<keyword evidence="6 8" id="KW-1133">Transmembrane helix</keyword>
<feature type="transmembrane region" description="Helical" evidence="8">
    <location>
        <begin position="417"/>
        <end position="437"/>
    </location>
</feature>
<keyword evidence="3 8" id="KW-0812">Transmembrane</keyword>
<dbReference type="GO" id="GO:0071555">
    <property type="term" value="P:cell wall organization"/>
    <property type="evidence" value="ECO:0007669"/>
    <property type="project" value="UniProtKB-UniRule"/>
</dbReference>
<evidence type="ECO:0000256" key="2">
    <source>
        <dbReference type="ARBA" id="ARBA00022475"/>
    </source>
</evidence>
<evidence type="ECO:0000256" key="8">
    <source>
        <dbReference type="HAMAP-Rule" id="MF_02078"/>
    </source>
</evidence>
<name>A0A926F5D7_9FIRM</name>
<evidence type="ECO:0000256" key="6">
    <source>
        <dbReference type="ARBA" id="ARBA00022989"/>
    </source>
</evidence>
<feature type="transmembrane region" description="Helical" evidence="8">
    <location>
        <begin position="164"/>
        <end position="184"/>
    </location>
</feature>
<feature type="transmembrane region" description="Helical" evidence="8">
    <location>
        <begin position="234"/>
        <end position="257"/>
    </location>
</feature>
<dbReference type="GO" id="GO:0015648">
    <property type="term" value="F:lipid-linked peptidoglycan transporter activity"/>
    <property type="evidence" value="ECO:0007669"/>
    <property type="project" value="UniProtKB-UniRule"/>
</dbReference>
<dbReference type="GO" id="GO:0034204">
    <property type="term" value="P:lipid translocation"/>
    <property type="evidence" value="ECO:0007669"/>
    <property type="project" value="TreeGrafter"/>
</dbReference>
<organism evidence="10 11">
    <name type="scientific">Qingrenia yutianensis</name>
    <dbReference type="NCBI Taxonomy" id="2763676"/>
    <lineage>
        <taxon>Bacteria</taxon>
        <taxon>Bacillati</taxon>
        <taxon>Bacillota</taxon>
        <taxon>Clostridia</taxon>
        <taxon>Eubacteriales</taxon>
        <taxon>Oscillospiraceae</taxon>
        <taxon>Qingrenia</taxon>
    </lineage>
</organism>
<evidence type="ECO:0000256" key="1">
    <source>
        <dbReference type="ARBA" id="ARBA00004651"/>
    </source>
</evidence>
<sequence length="521" mass="56391">MKFSQKKTKNAAVTAIIVSAAMLLSKFFGMLRDILIAYLYGTESVNAIAFSTASRIPLLFFDIALGTAVTAAFIPIYNEFLQKGEREKAQDFSNKFITLVSIVTLVMVTVGIAFSGTVVRIIAGGLDGEKLSLASGLVKILFPAIFITGVAYCLVGILQSDGEFVIPALISLVSNAFLILYIIIFGDKFGVWGIAVSMLIGWILQIVIQIPPLVKMKYRLKIKNPFGDENIKRVCLLALPIIVSAWVQPINTMININLASGLSGGAAVPALDYANKLYIILVGVFTYTITNLTFPSLSRYAAAHDMESFAETVRKSVKYVIFIIAPVMAGFMLLSTPIISVFYERGAFDASSTRLTSTALFFYSIGMVGFGINEVMNKSFYALQDGKTPMRASVAGICVNIALSVSAVVFVKTGLEGLAFAASVAANIIGFGLLILLSRRVKNIFTKDLFASAVKSIISAVVMCAVVIFVKNALPFANKYLQLFVPAVSGAVVYVVMCVILKSEEFFGILKTVMRKFLKEA</sequence>
<keyword evidence="7 8" id="KW-0472">Membrane</keyword>
<feature type="transmembrane region" description="Helical" evidence="8">
    <location>
        <begin position="190"/>
        <end position="214"/>
    </location>
</feature>
<dbReference type="PIRSF" id="PIRSF002869">
    <property type="entry name" value="MviN"/>
    <property type="match status" value="1"/>
</dbReference>
<feature type="transmembrane region" description="Helical" evidence="8">
    <location>
        <begin position="58"/>
        <end position="77"/>
    </location>
</feature>
<accession>A0A926F5D7</accession>
<feature type="transmembrane region" description="Helical" evidence="8">
    <location>
        <begin position="449"/>
        <end position="469"/>
    </location>
</feature>
<evidence type="ECO:0000256" key="4">
    <source>
        <dbReference type="ARBA" id="ARBA00022960"/>
    </source>
</evidence>
<keyword evidence="8 9" id="KW-0813">Transport</keyword>
<proteinExistence type="inferred from homology"/>
<dbReference type="GO" id="GO:0009252">
    <property type="term" value="P:peptidoglycan biosynthetic process"/>
    <property type="evidence" value="ECO:0007669"/>
    <property type="project" value="UniProtKB-UniRule"/>
</dbReference>
<feature type="transmembrane region" description="Helical" evidence="8">
    <location>
        <begin position="277"/>
        <end position="298"/>
    </location>
</feature>
<dbReference type="GO" id="GO:0008360">
    <property type="term" value="P:regulation of cell shape"/>
    <property type="evidence" value="ECO:0007669"/>
    <property type="project" value="UniProtKB-UniRule"/>
</dbReference>
<dbReference type="PANTHER" id="PTHR47019:SF1">
    <property type="entry name" value="LIPID II FLIPPASE MURJ"/>
    <property type="match status" value="1"/>
</dbReference>
<dbReference type="InterPro" id="IPR051050">
    <property type="entry name" value="Lipid_II_flippase_MurJ/MviN"/>
</dbReference>
<dbReference type="EMBL" id="JACRTE010000003">
    <property type="protein sequence ID" value="MBC8596058.1"/>
    <property type="molecule type" value="Genomic_DNA"/>
</dbReference>
<feature type="transmembrane region" description="Helical" evidence="8">
    <location>
        <begin position="134"/>
        <end position="157"/>
    </location>
</feature>
<keyword evidence="5 8" id="KW-0573">Peptidoglycan synthesis</keyword>
<comment type="caution">
    <text evidence="10">The sequence shown here is derived from an EMBL/GenBank/DDBJ whole genome shotgun (WGS) entry which is preliminary data.</text>
</comment>
<evidence type="ECO:0000256" key="5">
    <source>
        <dbReference type="ARBA" id="ARBA00022984"/>
    </source>
</evidence>
<dbReference type="CDD" id="cd13123">
    <property type="entry name" value="MATE_MurJ_like"/>
    <property type="match status" value="1"/>
</dbReference>
<dbReference type="PANTHER" id="PTHR47019">
    <property type="entry name" value="LIPID II FLIPPASE MURJ"/>
    <property type="match status" value="1"/>
</dbReference>
<evidence type="ECO:0000256" key="9">
    <source>
        <dbReference type="PIRNR" id="PIRNR002869"/>
    </source>
</evidence>
<feature type="transmembrane region" description="Helical" evidence="8">
    <location>
        <begin position="97"/>
        <end position="122"/>
    </location>
</feature>
<keyword evidence="2 8" id="KW-1003">Cell membrane</keyword>
<dbReference type="Pfam" id="PF03023">
    <property type="entry name" value="MurJ"/>
    <property type="match status" value="1"/>
</dbReference>
<keyword evidence="8 9" id="KW-0961">Cell wall biogenesis/degradation</keyword>
<dbReference type="NCBIfam" id="TIGR01695">
    <property type="entry name" value="murJ_mviN"/>
    <property type="match status" value="1"/>
</dbReference>
<evidence type="ECO:0000256" key="3">
    <source>
        <dbReference type="ARBA" id="ARBA00022692"/>
    </source>
</evidence>
<evidence type="ECO:0000313" key="11">
    <source>
        <dbReference type="Proteomes" id="UP000647416"/>
    </source>
</evidence>